<dbReference type="Pfam" id="PF03645">
    <property type="entry name" value="Tctex-1"/>
    <property type="match status" value="1"/>
</dbReference>
<evidence type="ECO:0000313" key="3">
    <source>
        <dbReference type="Ensembl" id="ENSMCSP00000001566.1"/>
    </source>
</evidence>
<protein>
    <submittedName>
        <fullName evidence="3">Tctex1 domain containing 1</fullName>
    </submittedName>
</protein>
<dbReference type="CDD" id="cd21458">
    <property type="entry name" value="DLC-like_TCTEX1D1"/>
    <property type="match status" value="1"/>
</dbReference>
<sequence>MWGSQEPERTAGTHGDLRKPWGYEEQLGAMESGEIPPEPAVDGSGSSFQSPSARLCSPEAEPGLAGPARRFPAAAVDAILREVLGSALREQRYEPGPCREAAKAIAEVVQARVQELVVPRYKIVVVTHIGQLGQQSLQIGSRCLWDPTSDTFSSYVYKNTSLFAVANVYGVYFE</sequence>
<dbReference type="GO" id="GO:0007018">
    <property type="term" value="P:microtubule-based movement"/>
    <property type="evidence" value="ECO:0007669"/>
    <property type="project" value="TreeGrafter"/>
</dbReference>
<dbReference type="AlphaFoldDB" id="A0A8C5X0C4"/>
<name>A0A8C5X0C4_9PASS</name>
<keyword evidence="4" id="KW-1185">Reference proteome</keyword>
<dbReference type="InterPro" id="IPR005334">
    <property type="entry name" value="Tctex-1-like"/>
</dbReference>
<reference evidence="3" key="2">
    <citation type="submission" date="2025-09" db="UniProtKB">
        <authorList>
            <consortium name="Ensembl"/>
        </authorList>
    </citation>
    <scope>IDENTIFICATION</scope>
</reference>
<evidence type="ECO:0000256" key="2">
    <source>
        <dbReference type="SAM" id="MobiDB-lite"/>
    </source>
</evidence>
<proteinExistence type="inferred from homology"/>
<feature type="region of interest" description="Disordered" evidence="2">
    <location>
        <begin position="1"/>
        <end position="62"/>
    </location>
</feature>
<dbReference type="Proteomes" id="UP000694560">
    <property type="component" value="Unplaced"/>
</dbReference>
<dbReference type="PANTHER" id="PTHR21255:SF64">
    <property type="entry name" value="DYNEIN LIGHT CHAIN TCTEX-TYPE 5"/>
    <property type="match status" value="1"/>
</dbReference>
<dbReference type="GO" id="GO:0045505">
    <property type="term" value="F:dynein intermediate chain binding"/>
    <property type="evidence" value="ECO:0007669"/>
    <property type="project" value="TreeGrafter"/>
</dbReference>
<reference evidence="3" key="1">
    <citation type="submission" date="2025-08" db="UniProtKB">
        <authorList>
            <consortium name="Ensembl"/>
        </authorList>
    </citation>
    <scope>IDENTIFICATION</scope>
</reference>
<evidence type="ECO:0000256" key="1">
    <source>
        <dbReference type="ARBA" id="ARBA00005361"/>
    </source>
</evidence>
<evidence type="ECO:0000313" key="4">
    <source>
        <dbReference type="Proteomes" id="UP000694560"/>
    </source>
</evidence>
<comment type="similarity">
    <text evidence="1">Belongs to the dynein light chain Tctex-type family.</text>
</comment>
<dbReference type="GO" id="GO:0005737">
    <property type="term" value="C:cytoplasm"/>
    <property type="evidence" value="ECO:0007669"/>
    <property type="project" value="TreeGrafter"/>
</dbReference>
<dbReference type="PANTHER" id="PTHR21255">
    <property type="entry name" value="T-COMPLEX-ASSOCIATED-TESTIS-EXPRESSED 1/ DYNEIN LIGHT CHAIN"/>
    <property type="match status" value="1"/>
</dbReference>
<dbReference type="Ensembl" id="ENSMCST00000001603.1">
    <property type="protein sequence ID" value="ENSMCSP00000001566.1"/>
    <property type="gene ID" value="ENSMCSG00000001179.1"/>
</dbReference>
<organism evidence="3 4">
    <name type="scientific">Malurus cyaneus samueli</name>
    <dbReference type="NCBI Taxonomy" id="2593467"/>
    <lineage>
        <taxon>Eukaryota</taxon>
        <taxon>Metazoa</taxon>
        <taxon>Chordata</taxon>
        <taxon>Craniata</taxon>
        <taxon>Vertebrata</taxon>
        <taxon>Euteleostomi</taxon>
        <taxon>Archelosauria</taxon>
        <taxon>Archosauria</taxon>
        <taxon>Dinosauria</taxon>
        <taxon>Saurischia</taxon>
        <taxon>Theropoda</taxon>
        <taxon>Coelurosauria</taxon>
        <taxon>Aves</taxon>
        <taxon>Neognathae</taxon>
        <taxon>Neoaves</taxon>
        <taxon>Telluraves</taxon>
        <taxon>Australaves</taxon>
        <taxon>Passeriformes</taxon>
        <taxon>Meliphagoidea</taxon>
        <taxon>Maluridae</taxon>
        <taxon>Malurus</taxon>
    </lineage>
</organism>
<dbReference type="GO" id="GO:0005868">
    <property type="term" value="C:cytoplasmic dynein complex"/>
    <property type="evidence" value="ECO:0007669"/>
    <property type="project" value="TreeGrafter"/>
</dbReference>
<accession>A0A8C5X0C4</accession>
<dbReference type="InterPro" id="IPR038586">
    <property type="entry name" value="Tctex-1-like_sf"/>
</dbReference>
<dbReference type="Gene3D" id="3.30.1140.40">
    <property type="entry name" value="Tctex-1"/>
    <property type="match status" value="1"/>
</dbReference>
<feature type="compositionally biased region" description="Basic and acidic residues" evidence="2">
    <location>
        <begin position="1"/>
        <end position="22"/>
    </location>
</feature>
<dbReference type="OrthoDB" id="10248487at2759"/>